<dbReference type="OrthoDB" id="3725402at2"/>
<dbReference type="Pfam" id="PF13835">
    <property type="entry name" value="DUF4194"/>
    <property type="match status" value="1"/>
</dbReference>
<evidence type="ECO:0000256" key="1">
    <source>
        <dbReference type="SAM" id="MobiDB-lite"/>
    </source>
</evidence>
<dbReference type="Proteomes" id="UP000030848">
    <property type="component" value="Unassembled WGS sequence"/>
</dbReference>
<dbReference type="OMA" id="ACWALQH"/>
<protein>
    <recommendedName>
        <fullName evidence="4">DUF4194 domain-containing protein</fullName>
    </recommendedName>
</protein>
<feature type="region of interest" description="Disordered" evidence="1">
    <location>
        <begin position="1"/>
        <end position="22"/>
    </location>
</feature>
<name>A0A837D569_9PSEU</name>
<dbReference type="RefSeq" id="WP_015786065.1">
    <property type="nucleotide sequence ID" value="NZ_CALJZO010000079.1"/>
</dbReference>
<reference evidence="2 3" key="1">
    <citation type="submission" date="2014-10" db="EMBL/GenBank/DDBJ databases">
        <title>Genome sequence of Micropolyspora internatus JCM3315.</title>
        <authorList>
            <person name="Shin S.-K."/>
            <person name="Yi H."/>
        </authorList>
    </citation>
    <scope>NUCLEOTIDE SEQUENCE [LARGE SCALE GENOMIC DNA]</scope>
    <source>
        <strain evidence="2 3">JCM 3315</strain>
    </source>
</reference>
<comment type="caution">
    <text evidence="2">The sequence shown here is derived from an EMBL/GenBank/DDBJ whole genome shotgun (WGS) entry which is preliminary data.</text>
</comment>
<organism evidence="2 3">
    <name type="scientific">Saccharomonospora viridis</name>
    <dbReference type="NCBI Taxonomy" id="1852"/>
    <lineage>
        <taxon>Bacteria</taxon>
        <taxon>Bacillati</taxon>
        <taxon>Actinomycetota</taxon>
        <taxon>Actinomycetes</taxon>
        <taxon>Pseudonocardiales</taxon>
        <taxon>Pseudonocardiaceae</taxon>
        <taxon>Saccharomonospora</taxon>
    </lineage>
</organism>
<gene>
    <name evidence="2" type="ORF">MINT15_31050</name>
</gene>
<dbReference type="InterPro" id="IPR025449">
    <property type="entry name" value="JetB"/>
</dbReference>
<dbReference type="AlphaFoldDB" id="A0A837D569"/>
<evidence type="ECO:0008006" key="4">
    <source>
        <dbReference type="Google" id="ProtNLM"/>
    </source>
</evidence>
<proteinExistence type="predicted"/>
<sequence length="221" mass="25403">MSELEHDDWSTGAAAGFIDPVPMEDDPTELFPGDTGTLEADVRRVLVQLLRRKFLLAEKNPAQWRTLLENQQIIESRMHDLFIRLVVDHERGVAYKQQVRSSELDVPILLRDESYNRAETLVLVHLRTVFQRERGSGETSARVDIEELEQTVLTYFDPEDHNLARTQQEVRGAVQRLATEGLLVEESAGRYRITPLVEVVLSTEKLAELQQWLRERNEATA</sequence>
<evidence type="ECO:0000313" key="2">
    <source>
        <dbReference type="EMBL" id="KHF42903.1"/>
    </source>
</evidence>
<evidence type="ECO:0000313" key="3">
    <source>
        <dbReference type="Proteomes" id="UP000030848"/>
    </source>
</evidence>
<accession>A0A837D569</accession>
<dbReference type="EMBL" id="JRZE01000006">
    <property type="protein sequence ID" value="KHF42903.1"/>
    <property type="molecule type" value="Genomic_DNA"/>
</dbReference>